<dbReference type="GO" id="GO:0004077">
    <property type="term" value="F:biotin--[biotin carboxyl-carrier protein] ligase activity"/>
    <property type="evidence" value="ECO:0007669"/>
    <property type="project" value="UniProtKB-EC"/>
</dbReference>
<keyword evidence="1 7" id="KW-0436">Ligase</keyword>
<dbReference type="InterPro" id="IPR008988">
    <property type="entry name" value="Transcriptional_repressor_C"/>
</dbReference>
<dbReference type="Gene3D" id="3.30.930.10">
    <property type="entry name" value="Bira Bifunctional Protein, Domain 2"/>
    <property type="match status" value="1"/>
</dbReference>
<dbReference type="EC" id="6.3.4.15" evidence="5"/>
<reference evidence="8" key="1">
    <citation type="submission" date="2017-02" db="EMBL/GenBank/DDBJ databases">
        <authorList>
            <person name="Varghese N."/>
            <person name="Submissions S."/>
        </authorList>
    </citation>
    <scope>NUCLEOTIDE SEQUENCE [LARGE SCALE GENOMIC DNA]</scope>
    <source>
        <strain evidence="8">USBA 833</strain>
    </source>
</reference>
<evidence type="ECO:0000313" key="8">
    <source>
        <dbReference type="Proteomes" id="UP000190105"/>
    </source>
</evidence>
<dbReference type="InterPro" id="IPR003142">
    <property type="entry name" value="BPL_C"/>
</dbReference>
<dbReference type="SUPFAM" id="SSF55681">
    <property type="entry name" value="Class II aaRS and biotin synthetases"/>
    <property type="match status" value="1"/>
</dbReference>
<dbReference type="CDD" id="cd16442">
    <property type="entry name" value="BPL"/>
    <property type="match status" value="1"/>
</dbReference>
<dbReference type="EMBL" id="FUYH01000045">
    <property type="protein sequence ID" value="SKB00573.1"/>
    <property type="molecule type" value="Genomic_DNA"/>
</dbReference>
<dbReference type="NCBIfam" id="TIGR00121">
    <property type="entry name" value="birA_ligase"/>
    <property type="match status" value="1"/>
</dbReference>
<dbReference type="AlphaFoldDB" id="A0A1T4YFU6"/>
<organism evidence="7 8">
    <name type="scientific">Caloramator quimbayensis</name>
    <dbReference type="NCBI Taxonomy" id="1147123"/>
    <lineage>
        <taxon>Bacteria</taxon>
        <taxon>Bacillati</taxon>
        <taxon>Bacillota</taxon>
        <taxon>Clostridia</taxon>
        <taxon>Eubacteriales</taxon>
        <taxon>Clostridiaceae</taxon>
        <taxon>Caloramator</taxon>
    </lineage>
</organism>
<keyword evidence="2" id="KW-0547">Nucleotide-binding</keyword>
<dbReference type="InterPro" id="IPR004408">
    <property type="entry name" value="Biotin_CoA_COase_ligase"/>
</dbReference>
<dbReference type="InterPro" id="IPR045864">
    <property type="entry name" value="aa-tRNA-synth_II/BPL/LPL"/>
</dbReference>
<evidence type="ECO:0000256" key="2">
    <source>
        <dbReference type="ARBA" id="ARBA00022741"/>
    </source>
</evidence>
<dbReference type="GO" id="GO:0009249">
    <property type="term" value="P:protein lipoylation"/>
    <property type="evidence" value="ECO:0007669"/>
    <property type="project" value="UniProtKB-ARBA"/>
</dbReference>
<keyword evidence="8" id="KW-1185">Reference proteome</keyword>
<evidence type="ECO:0000256" key="5">
    <source>
        <dbReference type="ARBA" id="ARBA00024227"/>
    </source>
</evidence>
<evidence type="ECO:0000259" key="6">
    <source>
        <dbReference type="PROSITE" id="PS51733"/>
    </source>
</evidence>
<evidence type="ECO:0000256" key="4">
    <source>
        <dbReference type="ARBA" id="ARBA00023267"/>
    </source>
</evidence>
<dbReference type="GO" id="GO:0005524">
    <property type="term" value="F:ATP binding"/>
    <property type="evidence" value="ECO:0007669"/>
    <property type="project" value="UniProtKB-KW"/>
</dbReference>
<evidence type="ECO:0000256" key="3">
    <source>
        <dbReference type="ARBA" id="ARBA00022840"/>
    </source>
</evidence>
<dbReference type="RefSeq" id="WP_179122336.1">
    <property type="nucleotide sequence ID" value="NZ_FUYH01000045.1"/>
</dbReference>
<accession>A0A1T4YFU6</accession>
<gene>
    <name evidence="7" type="ORF">SAMN05443428_1453</name>
</gene>
<sequence>MEKLTLDDIKEYLETKYIGRNIIYLDKATSTNDIAKEMAEKGVPDGLIVIAEEQTKGRGRMGRKWITGKGEALAVSILLRPDIEPNLCPSITSLIALSSVKAIRKVTGFDIMIKWPNDLVLNNRKLGGILTEMTMEGMKVKYIIIGLGLNINQEDFDEDIKNIAVSLKSFSGENFNRRIILSEILNFFERDYEYFKRFGLSYFVEDIKKYSIIFGKEISVIDGYKSVDGTVVDIDKEGGLILKTSDGNLKRIISGDVIMEGLYNIYSNKI</sequence>
<keyword evidence="4" id="KW-0092">Biotin</keyword>
<dbReference type="STRING" id="1147123.SAMN05443428_1453"/>
<dbReference type="Pfam" id="PF03099">
    <property type="entry name" value="BPL_LplA_LipB"/>
    <property type="match status" value="1"/>
</dbReference>
<dbReference type="GO" id="GO:0016740">
    <property type="term" value="F:transferase activity"/>
    <property type="evidence" value="ECO:0007669"/>
    <property type="project" value="UniProtKB-ARBA"/>
</dbReference>
<dbReference type="Gene3D" id="2.30.30.100">
    <property type="match status" value="1"/>
</dbReference>
<keyword evidence="3" id="KW-0067">ATP-binding</keyword>
<dbReference type="PROSITE" id="PS51733">
    <property type="entry name" value="BPL_LPL_CATALYTIC"/>
    <property type="match status" value="1"/>
</dbReference>
<dbReference type="SUPFAM" id="SSF50037">
    <property type="entry name" value="C-terminal domain of transcriptional repressors"/>
    <property type="match status" value="1"/>
</dbReference>
<dbReference type="PANTHER" id="PTHR12835:SF5">
    <property type="entry name" value="BIOTIN--PROTEIN LIGASE"/>
    <property type="match status" value="1"/>
</dbReference>
<feature type="domain" description="BPL/LPL catalytic" evidence="6">
    <location>
        <begin position="7"/>
        <end position="196"/>
    </location>
</feature>
<dbReference type="PANTHER" id="PTHR12835">
    <property type="entry name" value="BIOTIN PROTEIN LIGASE"/>
    <property type="match status" value="1"/>
</dbReference>
<name>A0A1T4YFU6_9CLOT</name>
<dbReference type="Pfam" id="PF02237">
    <property type="entry name" value="BPL_C"/>
    <property type="match status" value="1"/>
</dbReference>
<dbReference type="Proteomes" id="UP000190105">
    <property type="component" value="Unassembled WGS sequence"/>
</dbReference>
<dbReference type="InterPro" id="IPR004143">
    <property type="entry name" value="BPL_LPL_catalytic"/>
</dbReference>
<dbReference type="GO" id="GO:0005737">
    <property type="term" value="C:cytoplasm"/>
    <property type="evidence" value="ECO:0007669"/>
    <property type="project" value="TreeGrafter"/>
</dbReference>
<evidence type="ECO:0000313" key="7">
    <source>
        <dbReference type="EMBL" id="SKB00573.1"/>
    </source>
</evidence>
<evidence type="ECO:0000256" key="1">
    <source>
        <dbReference type="ARBA" id="ARBA00022598"/>
    </source>
</evidence>
<proteinExistence type="predicted"/>
<protein>
    <recommendedName>
        <fullName evidence="5">biotin--[biotin carboxyl-carrier protein] ligase</fullName>
        <ecNumber evidence="5">6.3.4.15</ecNumber>
    </recommendedName>
</protein>